<keyword evidence="1" id="KW-0812">Transmembrane</keyword>
<sequence>MSPPFTIKAQEHGVVRLFMVDLPESQIKAFADPDYDSDADDPPWALKAALGADYLDEDFIEHFTISDLADLGLPGYMTEGLGIAEADIAEDRAQLSALKGHLLIVFSRAFGGFAQSLTPRAPLRWVGTYVEDRPPVTFDPLLSGAATGQVDGPANSAKPSDAAISGRIATIVLLLLGLFVWLLIWIAS</sequence>
<keyword evidence="1" id="KW-1133">Transmembrane helix</keyword>
<organism evidence="2">
    <name type="scientific">hydrothermal vent metagenome</name>
    <dbReference type="NCBI Taxonomy" id="652676"/>
    <lineage>
        <taxon>unclassified sequences</taxon>
        <taxon>metagenomes</taxon>
        <taxon>ecological metagenomes</taxon>
    </lineage>
</organism>
<evidence type="ECO:0000256" key="1">
    <source>
        <dbReference type="SAM" id="Phobius"/>
    </source>
</evidence>
<gene>
    <name evidence="2" type="ORF">MNBD_ALPHA07-977</name>
</gene>
<name>A0A3B0S972_9ZZZZ</name>
<feature type="transmembrane region" description="Helical" evidence="1">
    <location>
        <begin position="168"/>
        <end position="187"/>
    </location>
</feature>
<reference evidence="2" key="1">
    <citation type="submission" date="2018-06" db="EMBL/GenBank/DDBJ databases">
        <authorList>
            <person name="Zhirakovskaya E."/>
        </authorList>
    </citation>
    <scope>NUCLEOTIDE SEQUENCE</scope>
</reference>
<dbReference type="AlphaFoldDB" id="A0A3B0S972"/>
<accession>A0A3B0S972</accession>
<keyword evidence="1" id="KW-0472">Membrane</keyword>
<dbReference type="EMBL" id="UOEG01000246">
    <property type="protein sequence ID" value="VAW02741.1"/>
    <property type="molecule type" value="Genomic_DNA"/>
</dbReference>
<evidence type="ECO:0000313" key="2">
    <source>
        <dbReference type="EMBL" id="VAW02741.1"/>
    </source>
</evidence>
<protein>
    <submittedName>
        <fullName evidence="2">Uncharacterized protein</fullName>
    </submittedName>
</protein>
<proteinExistence type="predicted"/>